<dbReference type="PANTHER" id="PTHR11645">
    <property type="entry name" value="PYRROLINE-5-CARBOXYLATE REDUCTASE"/>
    <property type="match status" value="1"/>
</dbReference>
<organism evidence="8 9">
    <name type="scientific">Scheffersomyces spartinae</name>
    <dbReference type="NCBI Taxonomy" id="45513"/>
    <lineage>
        <taxon>Eukaryota</taxon>
        <taxon>Fungi</taxon>
        <taxon>Dikarya</taxon>
        <taxon>Ascomycota</taxon>
        <taxon>Saccharomycotina</taxon>
        <taxon>Pichiomycetes</taxon>
        <taxon>Debaryomycetaceae</taxon>
        <taxon>Scheffersomyces</taxon>
    </lineage>
</organism>
<dbReference type="AlphaFoldDB" id="A0A9P7V984"/>
<dbReference type="Pfam" id="PF14748">
    <property type="entry name" value="P5CR_dimer"/>
    <property type="match status" value="1"/>
</dbReference>
<evidence type="ECO:0000313" key="8">
    <source>
        <dbReference type="EMBL" id="KAG7193549.1"/>
    </source>
</evidence>
<keyword evidence="2 4" id="KW-0521">NADP</keyword>
<accession>A0A9P7V984</accession>
<keyword evidence="5" id="KW-0028">Amino-acid biosynthesis</keyword>
<reference evidence="8" key="1">
    <citation type="submission" date="2021-03" db="EMBL/GenBank/DDBJ databases">
        <authorList>
            <person name="Palmer J.M."/>
        </authorList>
    </citation>
    <scope>NUCLEOTIDE SEQUENCE</scope>
    <source>
        <strain evidence="8">ARV_011</strain>
    </source>
</reference>
<dbReference type="Proteomes" id="UP000790833">
    <property type="component" value="Unassembled WGS sequence"/>
</dbReference>
<feature type="binding site" evidence="4">
    <location>
        <position position="65"/>
    </location>
    <ligand>
        <name>NADPH</name>
        <dbReference type="ChEBI" id="CHEBI:57783"/>
    </ligand>
</feature>
<name>A0A9P7V984_9ASCO</name>
<feature type="domain" description="Pyrroline-5-carboxylate reductase dimerisation" evidence="7">
    <location>
        <begin position="167"/>
        <end position="269"/>
    </location>
</feature>
<dbReference type="NCBIfam" id="TIGR00112">
    <property type="entry name" value="proC"/>
    <property type="match status" value="1"/>
</dbReference>
<dbReference type="RefSeq" id="XP_043049097.1">
    <property type="nucleotide sequence ID" value="XM_043191454.1"/>
</dbReference>
<dbReference type="PANTHER" id="PTHR11645:SF0">
    <property type="entry name" value="PYRROLINE-5-CARBOXYLATE REDUCTASE 3"/>
    <property type="match status" value="1"/>
</dbReference>
<evidence type="ECO:0000256" key="1">
    <source>
        <dbReference type="ARBA" id="ARBA00005525"/>
    </source>
</evidence>
<dbReference type="Pfam" id="PF03807">
    <property type="entry name" value="F420_oxidored"/>
    <property type="match status" value="1"/>
</dbReference>
<dbReference type="InterPro" id="IPR000304">
    <property type="entry name" value="Pyrroline-COOH_reductase"/>
</dbReference>
<comment type="caution">
    <text evidence="8">The sequence shown here is derived from an EMBL/GenBank/DDBJ whole genome shotgun (WGS) entry which is preliminary data.</text>
</comment>
<dbReference type="InterPro" id="IPR053790">
    <property type="entry name" value="P5CR-like_CS"/>
</dbReference>
<evidence type="ECO:0000256" key="3">
    <source>
        <dbReference type="ARBA" id="ARBA00023002"/>
    </source>
</evidence>
<dbReference type="Gene3D" id="1.10.3730.10">
    <property type="entry name" value="ProC C-terminal domain-like"/>
    <property type="match status" value="1"/>
</dbReference>
<dbReference type="GO" id="GO:0055129">
    <property type="term" value="P:L-proline biosynthetic process"/>
    <property type="evidence" value="ECO:0007669"/>
    <property type="project" value="TreeGrafter"/>
</dbReference>
<dbReference type="Gene3D" id="3.40.50.720">
    <property type="entry name" value="NAD(P)-binding Rossmann-like Domain"/>
    <property type="match status" value="1"/>
</dbReference>
<comment type="pathway">
    <text evidence="5">Amino-acid biosynthesis; L-proline biosynthesis; L-proline from L-glutamate 5-semialdehyde: step 1/1.</text>
</comment>
<dbReference type="SUPFAM" id="SSF51735">
    <property type="entry name" value="NAD(P)-binding Rossmann-fold domains"/>
    <property type="match status" value="1"/>
</dbReference>
<dbReference type="EMBL" id="JAHMUF010000011">
    <property type="protein sequence ID" value="KAG7193549.1"/>
    <property type="molecule type" value="Genomic_DNA"/>
</dbReference>
<dbReference type="GeneID" id="66113992"/>
<feature type="binding site" evidence="4">
    <location>
        <begin position="9"/>
        <end position="14"/>
    </location>
    <ligand>
        <name>NADP(+)</name>
        <dbReference type="ChEBI" id="CHEBI:58349"/>
    </ligand>
</feature>
<dbReference type="InterPro" id="IPR028939">
    <property type="entry name" value="P5C_Rdtase_cat_N"/>
</dbReference>
<comment type="catalytic activity">
    <reaction evidence="5">
        <text>L-proline + NADP(+) = (S)-1-pyrroline-5-carboxylate + NADPH + 2 H(+)</text>
        <dbReference type="Rhea" id="RHEA:14109"/>
        <dbReference type="ChEBI" id="CHEBI:15378"/>
        <dbReference type="ChEBI" id="CHEBI:17388"/>
        <dbReference type="ChEBI" id="CHEBI:57783"/>
        <dbReference type="ChEBI" id="CHEBI:58349"/>
        <dbReference type="ChEBI" id="CHEBI:60039"/>
        <dbReference type="EC" id="1.5.1.2"/>
    </reaction>
</comment>
<dbReference type="PROSITE" id="PS00521">
    <property type="entry name" value="P5CR"/>
    <property type="match status" value="1"/>
</dbReference>
<dbReference type="OrthoDB" id="10263291at2759"/>
<evidence type="ECO:0000259" key="7">
    <source>
        <dbReference type="Pfam" id="PF14748"/>
    </source>
</evidence>
<evidence type="ECO:0000256" key="5">
    <source>
        <dbReference type="RuleBase" id="RU003903"/>
    </source>
</evidence>
<keyword evidence="9" id="KW-1185">Reference proteome</keyword>
<evidence type="ECO:0000256" key="4">
    <source>
        <dbReference type="PIRSR" id="PIRSR000193-1"/>
    </source>
</evidence>
<dbReference type="InterPro" id="IPR029036">
    <property type="entry name" value="P5CR_dimer"/>
</dbReference>
<dbReference type="FunFam" id="1.10.3730.10:FF:000001">
    <property type="entry name" value="Pyrroline-5-carboxylate reductase"/>
    <property type="match status" value="1"/>
</dbReference>
<dbReference type="SUPFAM" id="SSF48179">
    <property type="entry name" value="6-phosphogluconate dehydrogenase C-terminal domain-like"/>
    <property type="match status" value="1"/>
</dbReference>
<dbReference type="InterPro" id="IPR008927">
    <property type="entry name" value="6-PGluconate_DH-like_C_sf"/>
</dbReference>
<gene>
    <name evidence="8" type="primary">PRO3</name>
    <name evidence="8" type="ORF">KQ657_000618</name>
</gene>
<comment type="similarity">
    <text evidence="1 5">Belongs to the pyrroline-5-carboxylate reductase family.</text>
</comment>
<sequence>MSDFNLAILGCGVMGTAIANAILNSDIPNKPKKIYALNKDLEAFGPVKDKLTHEKIQLCHDVETNKRAIADSTVIVLGCKPFMYKPIYEQVKDSLNGEQLLISLLAGVTIEELSIYTPYVARIMTNTPAQFGAGTAGIAFSPEAETKYSDLAIELIGTVGLAFRLPESNMDAATALIGSGPAFVMLMMEAMIDGGIRMGLTYDVARISAAKVMEGTAKMVLETGEHPAALKAKVCTPGGTTIGGLLKLEDAGVRGAIARCIEEAANISKSFSKK</sequence>
<protein>
    <recommendedName>
        <fullName evidence="5">Pyrroline-5-carboxylate reductase</fullName>
        <ecNumber evidence="5">1.5.1.2</ecNumber>
    </recommendedName>
</protein>
<keyword evidence="3 5" id="KW-0560">Oxidoreductase</keyword>
<dbReference type="GO" id="GO:0004735">
    <property type="term" value="F:pyrroline-5-carboxylate reductase activity"/>
    <property type="evidence" value="ECO:0007669"/>
    <property type="project" value="UniProtKB-EC"/>
</dbReference>
<evidence type="ECO:0000256" key="2">
    <source>
        <dbReference type="ARBA" id="ARBA00022857"/>
    </source>
</evidence>
<proteinExistence type="inferred from homology"/>
<dbReference type="PIRSF" id="PIRSF000193">
    <property type="entry name" value="Pyrrol-5-carb_rd"/>
    <property type="match status" value="1"/>
</dbReference>
<evidence type="ECO:0000259" key="6">
    <source>
        <dbReference type="Pfam" id="PF03807"/>
    </source>
</evidence>
<feature type="domain" description="Pyrroline-5-carboxylate reductase catalytic N-terminal" evidence="6">
    <location>
        <begin position="6"/>
        <end position="107"/>
    </location>
</feature>
<dbReference type="HAMAP" id="MF_01925">
    <property type="entry name" value="P5C_reductase"/>
    <property type="match status" value="1"/>
</dbReference>
<evidence type="ECO:0000313" key="9">
    <source>
        <dbReference type="Proteomes" id="UP000790833"/>
    </source>
</evidence>
<dbReference type="InterPro" id="IPR036291">
    <property type="entry name" value="NAD(P)-bd_dom_sf"/>
</dbReference>
<keyword evidence="5" id="KW-0641">Proline biosynthesis</keyword>
<dbReference type="EC" id="1.5.1.2" evidence="5"/>